<protein>
    <submittedName>
        <fullName evidence="2">Type 1 periplasmic binding fold superfamily protein</fullName>
    </submittedName>
</protein>
<dbReference type="RefSeq" id="WP_303302106.1">
    <property type="nucleotide sequence ID" value="NZ_BAABDA010000018.1"/>
</dbReference>
<comment type="caution">
    <text evidence="2">The sequence shown here is derived from an EMBL/GenBank/DDBJ whole genome shotgun (WGS) entry which is preliminary data.</text>
</comment>
<evidence type="ECO:0000313" key="3">
    <source>
        <dbReference type="Proteomes" id="UP001176806"/>
    </source>
</evidence>
<keyword evidence="1" id="KW-0732">Signal</keyword>
<sequence>MKILKKITILLFISALIFNSCSSNDDNPELVIEEEVITTVTVTLTPEAGGTDIVLESVDLDGDGPDAPVVSVSGNLDANTTYNGSIVLLNETESPAENITEEIEELDEEHQFFYSTTSGIATFEYNDTDANGNPIGLDFLLTTSTSAASGTITIILRHLPNKDGENVSDGDITNAGGETDVSVTFSVSVQ</sequence>
<dbReference type="Proteomes" id="UP001176806">
    <property type="component" value="Unassembled WGS sequence"/>
</dbReference>
<organism evidence="2 3">
    <name type="scientific">Flavivirga jejuensis</name>
    <dbReference type="NCBI Taxonomy" id="870487"/>
    <lineage>
        <taxon>Bacteria</taxon>
        <taxon>Pseudomonadati</taxon>
        <taxon>Bacteroidota</taxon>
        <taxon>Flavobacteriia</taxon>
        <taxon>Flavobacteriales</taxon>
        <taxon>Flavobacteriaceae</taxon>
        <taxon>Flavivirga</taxon>
    </lineage>
</organism>
<reference evidence="2" key="1">
    <citation type="submission" date="2023-07" db="EMBL/GenBank/DDBJ databases">
        <title>Two novel species in the genus Flavivirga.</title>
        <authorList>
            <person name="Kwon K."/>
        </authorList>
    </citation>
    <scope>NUCLEOTIDE SEQUENCE</scope>
    <source>
        <strain evidence="2">KACC 14158</strain>
    </source>
</reference>
<evidence type="ECO:0000256" key="1">
    <source>
        <dbReference type="SAM" id="SignalP"/>
    </source>
</evidence>
<feature type="signal peptide" evidence="1">
    <location>
        <begin position="1"/>
        <end position="25"/>
    </location>
</feature>
<proteinExistence type="predicted"/>
<accession>A0ABT8WPN3</accession>
<feature type="chain" id="PRO_5045687097" evidence="1">
    <location>
        <begin position="26"/>
        <end position="190"/>
    </location>
</feature>
<name>A0ABT8WPN3_9FLAO</name>
<dbReference type="EMBL" id="JAUOEL010000004">
    <property type="protein sequence ID" value="MDO5974949.1"/>
    <property type="molecule type" value="Genomic_DNA"/>
</dbReference>
<gene>
    <name evidence="2" type="ORF">Q4Q40_12190</name>
</gene>
<evidence type="ECO:0000313" key="2">
    <source>
        <dbReference type="EMBL" id="MDO5974949.1"/>
    </source>
</evidence>
<keyword evidence="3" id="KW-1185">Reference proteome</keyword>